<accession>A0A3N4PI37</accession>
<proteinExistence type="predicted"/>
<comment type="caution">
    <text evidence="2">The sequence shown here is derived from an EMBL/GenBank/DDBJ whole genome shotgun (WGS) entry which is preliminary data.</text>
</comment>
<keyword evidence="1" id="KW-0472">Membrane</keyword>
<feature type="transmembrane region" description="Helical" evidence="1">
    <location>
        <begin position="23"/>
        <end position="40"/>
    </location>
</feature>
<dbReference type="EMBL" id="RPDH01000002">
    <property type="protein sequence ID" value="RPE08343.1"/>
    <property type="molecule type" value="Genomic_DNA"/>
</dbReference>
<feature type="transmembrane region" description="Helical" evidence="1">
    <location>
        <begin position="61"/>
        <end position="85"/>
    </location>
</feature>
<gene>
    <name evidence="2" type="ORF">EGT74_14920</name>
</gene>
<evidence type="ECO:0000256" key="1">
    <source>
        <dbReference type="SAM" id="Phobius"/>
    </source>
</evidence>
<keyword evidence="1" id="KW-0812">Transmembrane</keyword>
<name>A0A3N4PI37_9BACT</name>
<keyword evidence="1" id="KW-1133">Transmembrane helix</keyword>
<dbReference type="Proteomes" id="UP000278351">
    <property type="component" value="Unassembled WGS sequence"/>
</dbReference>
<dbReference type="AlphaFoldDB" id="A0A3N4PI37"/>
<keyword evidence="3" id="KW-1185">Reference proteome</keyword>
<organism evidence="2 3">
    <name type="scientific">Chitinophaga lutea</name>
    <dbReference type="NCBI Taxonomy" id="2488634"/>
    <lineage>
        <taxon>Bacteria</taxon>
        <taxon>Pseudomonadati</taxon>
        <taxon>Bacteroidota</taxon>
        <taxon>Chitinophagia</taxon>
        <taxon>Chitinophagales</taxon>
        <taxon>Chitinophagaceae</taxon>
        <taxon>Chitinophaga</taxon>
    </lineage>
</organism>
<evidence type="ECO:0000313" key="2">
    <source>
        <dbReference type="EMBL" id="RPE08343.1"/>
    </source>
</evidence>
<protein>
    <submittedName>
        <fullName evidence="2">Uncharacterized protein</fullName>
    </submittedName>
</protein>
<sequence length="91" mass="9554">MALAAFLIALLYPQSPGKAFISGFLAVFLLWGILATMMDARNDHILATRMANLILKSSSPGMMVVITAVLGGIVGALSALSASVLRYKKTA</sequence>
<evidence type="ECO:0000313" key="3">
    <source>
        <dbReference type="Proteomes" id="UP000278351"/>
    </source>
</evidence>
<reference evidence="2 3" key="1">
    <citation type="submission" date="2018-11" db="EMBL/GenBank/DDBJ databases">
        <title>Chitinophaga lutea sp.nov., isolate from arsenic contaminated soil.</title>
        <authorList>
            <person name="Zong Y."/>
        </authorList>
    </citation>
    <scope>NUCLEOTIDE SEQUENCE [LARGE SCALE GENOMIC DNA]</scope>
    <source>
        <strain evidence="2 3">ZY74</strain>
    </source>
</reference>